<sequence length="7596" mass="872382">MSDKEDLKRYFDNDNQKEPLKLPGPDLRNPVWMVTRRQHTEVSPVRVRDADTYEVVPSPYHTRSVTTTERVHVMQTPLNIDIEDMNEDLISSLSPTGNTTKTVFSTTSTHLEGPTQIHGGLTVSGAPLHLGVQMQPESRQTTTVITTTTTTYRVVEASEEVPMETEEDVMSPMTIDLQFLRAMASPQSMHVKTDILITPTSNKNFDYEQNIASLSPKDQNYVIINKTENSNPVSPSSEKTKLIFEYIPYDSKYPEQVKYTGPVAITEKKDELQTIPIEHHVQIYHPTGQSDIPTEVENIHKIGEKRYQKSSIFKSMFKKKRSSEENSTLPEYYETTSNTSDIQDLDELALDDEGNLANKEKIKTDTIKKDKDDFKKNIGYKISQFFKKNQSDEKISDQREILDSDKNLVDNKNLENISDSHLLTAYSGNIITDDKQKNKGKIEKKIIPENVDSRNLLDNFYQKLNEINCDTTEKDKELLDEPIEFYVNIYHPGWYDSVKGGKSTSDNEKLTINSQQSNKGKEYDNKNLQKDKKNNNSFDNDNDFNEEEYIIVENDEVDIQKIDDFEKIFHQKSDDTIKDEQISGISKHDEPYEPANKKGRFSKLKNLFDAKPTDYNFDSKPFSGKLDEIQPSSELTSNSLQQYVGKIPTGFYDKLVEKDKSKKTVGKKEKSDAKEIQLDKEKHQKKNIFGIFKKSHGDYPISEPYTGELEKTKQSSELDDVPLQQYVNDIPTGYYGEQIKKHDSFDNVGESTTREPKETFLEKGKHLKDDIIGVFRKDLSDYPISEPYIGVIENVKKENDLDQEPLNSHVSQYHVGYYSTLEKPKEGVQKIQKEKSDSGDKKGRFAKITSIFSGKPVDYPFDSEPYKGEIDKTKPSQELSGKALNEFVEKVPLGYCDRHIDKDEPFKHADNEKTEESILEKGKHLKDDILGLFKKDYSDYPKSELYTGKLEEIKPISEVSGSPLEKYVESVPSGCYDKLVEKDEPLKTVDNDKQEEILVEKGKHLKDDIFGIFKRDLSDYPKSEPYTGALDNINKEKDLDQEPLNSHVSPYHVGYYLTLEKPKEDVQKVKKEKSDSGDKKGRFAKITSIFSGKSVDYPFDAEPYKGELNTTKPSQELSGNLIKDYVTKVPVGYYDKHIEKDEPIKHVDEDKTRESIIEKGKHLKDDIVGMFKKDYSDYPKSELYTGKLEEIKPISEVSGSPLEKYVESIPSGYYDSHVANTEQLSDVDKDKPEQSLIEKGKQLKDDVLGMFKKDNKDYPASEPYTGVLENVNKVNDIDQEPLNSHVSQYHVGYYSTLDKPEEDVQKIKKEKSDSGDKKGQFSKITSIFSGKSIDYPFDSEPYKGQIDETKPSQELSGNSLKEYVESVPLGYYDKLIKKDEPTKVVEKDNKTEDSLLEKGKHLKDDILGIFKKDYSDYPKSEQYTGKLEQIEPKLEMTGNPLQQHVEKIPHGYYDKPLTIVDNEKTVESALKKEGQHKDNIFRIFRKELSDYPISEPYIGVLDNVNKEKDLDQEPLNSYVSPYHVGYYSTLEKPKEDVQKVKKEKSDSVDRKGRFAKITSIFSGKSVDYPSDAEPYKGELDKTKPSQELSGISLKEYVDTVPLGYYDKPIKTDKPLEIVDNEKLDESILEKGKHLKDDILGMFKKDYSDYPKSEIYTGKLEEIKPISEVSGIPLKEYVDSIPAGYYDKLVKKDEPLKTVSKDETEESLIEKGKHLKDDILGMFKKDYSDYPKSEPYTGALDNINKVNDIDQEPLNSHVSPYHVGYYTTLGKPKEEIQNIPEEKSDSGDKKGQFAKITSLFGRKSVDYPFDSEPYQGELDKTKPSSELSGNSLNDYVDKIPLGYYDRHIEKEEPLKHVDIEPKGESILEKGKHLKDDILGMFKKDFSDYPKSEPYIGQIDEIKPISEVSEIPLTEYVVSIPSGYYDKLVEKNESLDDLEEERLEKPIIEKGKHLKDDILGMFKKDYSDYPKSELYTGTLDNINKEKDIDDEPLNSHVSKYHAGYYTTLDKPKEDAQNIQKEKNDSGDKKGGFAKITNIFGGKFVDYPFDSEPYKGQIDETKPSQELYGNALNKFVDKIPVGYYDKHIEKDELSKNVDDEKTGESLLEKGKHLKDDILGLFKKDYSDYPKSELYTGKLDEIKPISEVSGIPLEKYIDTIPAGYYDKLVKKDEPLRPVDKDQTEESLLEKGKHIKDDIFGLFKRDLSDYPISEPYLGALDNVNKEKDLDQEPLNSHVSQYHVGYYTTLEKPKEDDQKVKKEKSDSGDKQGRFAKITGIFSGKPVDYPSDAEPYKGELDKTKPSQELSGISLEEYVDTVPLGYYDKPIKTDKPLEIVDNEKLEESILEKGKHLKDDILGMFKKDYSDYPKSEPYTGELDEIKPLSEVSGNPLKEYVDSIPSGYYDKLIEKEEPLEIDYKKEKDGSFIEKGKHLKDDILGIFKKDYSDYPKSEPYVGKLDEIKPTNEVSGIPLEKYVDSIPSGYYEKLVKNNEPLTTVDDVKVEESILEKGKHLKDDIIGIFKKELSDYPISERYTGVLDNVKKENDLDQEPLNSHVTQYHVGYYSTLEKPKEDVAKVKKEKSDSADKKGRLAKITSIFSGKSIDYPFDAEPYKGELNTTKPSQELSGNLIKDYVSKVPAGYYDKLIEKDEPLMHVGEEKTGESILEKGKHLKGDILGMFKKDYSDYPKSEPYIGKLEEIKPISEVSGIPLTEYVVSIPAGYYDKLVKKDEPLKSVDKDETEESLLEKGKHLKDDIIGMFKKDFSDYPTSEPYTGVLDNINKVSDIDQEPLNSHVSPYHVGYYSTLEKPNEEIQNIPKEKSDTGDNKGKLAKITSIFSGKSVDYPFDAEPFKGELNTTKPSQELSGQSLNDYVNKVPLGYYDKYVEKKEPLKHDDEDKAGESIIEKGKHLKDDILGMFKKDYSDYPKLEPYTGKIDEIKPLSELSGMPLKEHVESIPSGYYEKLVEITSPSKHTDKDKPEESLIEKGKHIKDEIIGMFKKDFSDYPKSEQYLGVLDNVNKEKDLDQEPLNSHVSQYHVGHYSTLEKPKDDVQQIKEEISDSGDKKERFAKITSIFSGKSVDYPFDAEPYKGQIDETKPSQELSNNLLTEYIDKIPVGYYDKNNEEQESVKITDKGKPEESILEKGKHLKDDIIGMFKKDYSDYPKSEPYTGKLDEIKPISEVSNIPLEEYIVNIPSGYYDKLIEKNEPLKTINKDETEESPIEKGKHLKDDILGLFKRDLSDYPVSEPYTGILDNVNKEKDLDEEPLNSHVSQYHVGYYSTLDKPEEDVQKIKKEKSDSGDKKGRFAKITSIFSGKSVDYPFDSEPYKGELNTTKPSQELSGNSLNEFVEKIPKGYYDKYIQKDEPSKVIDKDITGESIIEKGRHLKDDILGIFKKDYSDYPKSEPSTEVLSIPLEEYVESIPSGYYEKIVKKNEPFKVVDKDKTEESILEKGRHLKDDIIGMFKIDYSDYPKSEPFTGKLDEIKPLSDVSSIPLKEYVESIPSGYYDKLVENVEPLKSVDKEKAEESLLEKGKHLKDDILGMFKKDYTDYQKSEPYTGKIDEIKPMSDVSGIPLKEYVDSIPAGYYDKLVEKDETFKTIKQDEIEESLLEKGKHLKDDVLRMFRKDYSDYPISEPYLGVLDNVNKEKDLDQEPLNSHVSHYHVGYYTTLEKPTDDVQQIKKEISDSGDKKGKVAKIISIFSEKQKDYPFDTEPYQGELDKTKPSSELSGNSLNDYVEKIPLGYYDKHIEKEEPIKHIDKEKAGESLLEKGKHLKDDILGMFKKDYSDYPKSEPYTGKLDEIKPISEVLGIPLEEYIVNIPSGYYDKLVKKDEPLRPVDKDQTEESLLEKGKHLKDDIIGIFKKDYADYPKSEPYTGTVDNIDKVNDLDNEPLNSHVSQYHVGYYSTLEKPVEDVQTIQKEITDSKDKKSKFAKITTIFSGKYDDYPFDHEPYKGEIDQTKPSSQLIRNSLNDYVDNVPLGYYDKDAEKIEPSNIADGGKTEESLLEKGKHIKDDILGMFKKDYSDYPKSEPYTGKLDEIKPISDISGTQLKNFVDVIPIGHYDKHIEKIDQFNDISRDKPEESLLEKGKHLKDDIIGLFKKDYSDYPISEPYLGSLDNVNKVKDLNQEPLNLHVSQYHVGYYSTLDKPKEDVQQIERETSDYGDKKGRFAKITSIFSGRPVDYPFDSEPYEGQLDETKPSQELSGNLIKDYVSKVPAGYYDKLIEKHEPLKQVDEEKTGESLLEKGKHIKDDIVGMFKKDYSDYPKSEPYTGKLEEIKPISEVSGIPLKEYVEIIPLGYYEKIVEITEPKKDAVKDKPEESLIEKGKHFKDDIIGIFKKDYKDYPISERYTGVLDNVEKENDLDQEPLNSHVSQYYIGYYSTLEKPKEDVQQIQNESSDTKDKKSKFTKITSIFSGKSVDYPFDSEPYKGELDKTKPSQELTGNSLNEYVDNVPLGYYDKHIDKDEPIKHVDEDKAGESIIEKGKHLKDDIIGMFKKDYSDYPKSEPYIGKLDEIKPISEVSGIPFEKYVDSIPPGYYDKLVEKKEPLKAIEKDKTEESLLEKGKHIKDDILGMFKKDYSDYPKSEPYIGKLSEIKPISEVSGIPLEKYVDNIPSGYYDKLVEKKEPLKAIEKDKTEESLLEKGKHIKDDIIGMFKKDYSDYPKSEPYTGKLSEIKPISEVSGIPLEKYVDNIPSGYYEQLMEINEPLKAVEDDKKEESFLEKGKHIKDDIIGMFKKNYPDYPISEPYLGELDITNKVNDLDNEPLHSHVSKYHVGYYSKSEEPKDDVRKIQKEKSDSGDKKGRFAKLTSIFSEKHKDYPFDSEPYNGQIDETKPLLELTENPLKNYIEKIPLGYYDKPNKKDKLPSNADKSITEESLLEKGKHLKDDILGIFKKDHKDYPISEPYKGVLDSMNKVNDLDNEPLKAHVTDYHIGYYSTLEKPKEEAKKIENDSNDSEVRKRESEEIRKVFDRKNADYPSDSEPYTGPLFETKPLSEISEKPLEHFIETIPVGFYYKHNKEDEPLNVADKEKTKESLFEKGKHLKDDILEMFKKDYSDYPKSEPYLGVLDSVNREKDLEKEPLNSHVSPYHAGYYSTLEKAKEEVKTIPNERSDLGDNRERFAKITSIFSGKSADYPFDSEPYKGELNTTKPSQELSGNTLKEFVENIPLGYYDKHSEKDETLKVADEEKTGESIIEKGKHLKDDILGMFKKDFSDYPKSEPYTGKLDEIKPLYEISEQPLKQHVERIPSGYYDNLVKKDEQLKPTDKIKKDESLLEKGKHLKDDVLGMFKKDYKDYPVSEPYLGVLDNVKKENDLDQEPLNSHVSQYHVGYYSTLEKPKEVVPKVKKEKSDPGDKQGRFAKITSIFSGKSVDYPFDAEPYKGQIGETKPSEELSGNLIKDYVSKVPTGYYDKLIEKDEPLKQVDEERTGESIIEKGKHLKDDILGMFRKDHSDYPKSEPFTGQLDEIKPMSDVSGIPLKEYVDSIPAGYYDKLVEKDEPLKTVKQDETEESLLEKGKHLKDDVLRMFKKDFSDYPTSEPYVGELEHINKDKDIDDEPINSHVSQYHVGYYTTLDKPNEEIQNIPKEKSDTGDNKGKFAKITSIFSGKSVDYPFDSEPYKGQINETKPSQELSGNALNKFVDKVPIGYYDKHVEKHEPLKHVDEEKTGESILEKGKHLKDDILGMFKKDYSDYPKSEPYIGKLDEIKPISEVSGLPLKKYVDSIPAGYYDKLVKKDEPLKSVDKDETEESLLEKGKHLKDDILGMFKKDYSDYPKSEAYVGVLDNTNKEHDLDNEPLNSHVSHYHIGYYTTLEKPTDDVQQIKKEISDSGDKKGQFAKITSLFGGKSVDYPFDAEPYKGEIDETKPSQELSGNLIKDYVSKVPAGHYDNVIEKDEPLKQVDEEKTGESILEKGKHLKDDILGMFKKDFSDYPKSEPYTGKLDELKPLSEVSGIPLKEYVDSIPSGYYEKLVEMKEPIKITNKDIPEESLLEKGKHLKDDIIGMFKKEHSDYPKSEPYIGKLDEIKPLSEISEKPLKQYIEKIPSGHYERLVEKNEPLKTDDNDKVEESLLEKGKHLKDDIVGIFKKDFSDYPTSEPFIGVVENINKENDLDQEPLHSHVSQYHVGYYSTIEEPQEDVQKIQKEVSDTKSKKGRFAKITSIFSAKSSDYPFDSKPYKGQIDETKPSQELSGYALNEFVEKVPVGYYDKYNQKIEPLNVVDKDKTKESILEKGKHLKDDILGMFKKDYSDYPKSEPFIGKLDEIKPLSEISEKPLKQYVEKIPYGYYDKHNEKDEPVKVVDTEKTEESILEKGKHLKDDVIAIFKKDFSEYPKSEPYTGKINEIKPISEVSKIPLENYVDSIPSGYYDKLVEKKEPLKAIEKDKTEESLLEKGKHLKDDIIGMFKKDYSDYPKSEPYTGKLDEIKPLSEVSRIPLKEYVESVPSGYYDKLVEKDEPLKHADNEKTEESILEKGKHLKDDILGMFKKDYSDYPKSEPYVGSLESVKKENDIDQEPLNSHVTQYHVGYYLTLEKPKDDVQQIKEEISDSGDKKGQFAKITSIFSGKSVDYPFDTEPYKGQIDETKPLQELTGNPLNDYVEKIPSGYYDKHIEKDEPLDIVENEKIEQSLLEKGKHIKDDIIGIFRKDYSDYPKSEPYLGTLDNVNKEKDLDNQPLNSHVTQYHVGYYSTLEKPKDDVQQIQKEKSDSGNKKGQFAKITNIFSGKSVDYPIDAEPYSGQLDKTKPSLELSGTALNEYVDKVPLGYYDKYVQKDEPLKSGDLEKTQESFLEKDYPKSEPFTGKLDEIKPIREITTDPLQQHVKNIPSGYYDTIVDKDKFIKPVDEKETKEPKDSILKIRKHFKDDILGIFKKDYKGYPVSEPYTGELEKIKLSSELSEAPLEQHIDKFPSEISYIVTKESSEKNNESPNSYYYYEDQNKMKPIYHNDSDKNRLTKEPLEHHVDLNFKDLHNNYNKLDQLNYSTIDDKPAVVHDKKTSNIKFIYKTNENIPTNETINEQNKNKFNNNLDNNFENNTSTVKDYDNIHGFEKRVNFKKEQPSVYLTAPMLDSKSTTNDKYKENENIKNLSSNITKSPQLVYRETYSSIRSKPIDNVMKITDSFAPYQNLHKSLKNEKNNDLIDFNETDNITDSNSYYKKGRSISSPPKRHIEFTSSYSDSVPLSQPSTYDDNKNNSNYLSKSKCSNIFIDPKSFKITSENNLSSNNNESNISPEYTSHNVNSLPSTYNLKNQTDFQYNYLVPTTEEYSNLHNNLHPSRSLSPSFEVYLRKYDAKMKNRELVNSRPLATSTPIRNTLNIRNYKPPSTDNTSFKKFVETYDRESSENKRRRHKGWTTITETTTITYSKRLDSTINRFGQNQNTVTENVLIKIGKAIHDHIADSPPRIFDRDGNKRDIMLQTDPNYKGPLNHPINYSRLYHRSRSESRPQYFTSNNTINYNRNGRSTERYPEVANNVSENQQIKRRFEYEQAIRNAPIELSTSLDKKTRSSTEPLYSMQRIQRYDIDLPSTIPPPNSLHYQHSGLVEHDKSLNNSYLDLPPIEEIGKTSFEQRYSFTTDLPNDNELTTNNKDHKTSNAPLRRARTNAKHYCNVI</sequence>
<reference evidence="2" key="1">
    <citation type="submission" date="2015-08" db="UniProtKB">
        <authorList>
            <consortium name="WormBaseParasite"/>
        </authorList>
    </citation>
    <scope>IDENTIFICATION</scope>
</reference>
<evidence type="ECO:0000313" key="2">
    <source>
        <dbReference type="WBParaSite" id="SSTP_0001124500.1"/>
    </source>
</evidence>
<feature type="region of interest" description="Disordered" evidence="1">
    <location>
        <begin position="1"/>
        <end position="24"/>
    </location>
</feature>
<dbReference type="STRING" id="6248.A0A0K0EP58"/>
<feature type="compositionally biased region" description="Polar residues" evidence="1">
    <location>
        <begin position="7160"/>
        <end position="7174"/>
    </location>
</feature>
<feature type="region of interest" description="Disordered" evidence="1">
    <location>
        <begin position="7160"/>
        <end position="7181"/>
    </location>
</feature>
<organism evidence="2">
    <name type="scientific">Strongyloides stercoralis</name>
    <name type="common">Threadworm</name>
    <dbReference type="NCBI Taxonomy" id="6248"/>
    <lineage>
        <taxon>Eukaryota</taxon>
        <taxon>Metazoa</taxon>
        <taxon>Ecdysozoa</taxon>
        <taxon>Nematoda</taxon>
        <taxon>Chromadorea</taxon>
        <taxon>Rhabditida</taxon>
        <taxon>Tylenchina</taxon>
        <taxon>Panagrolaimomorpha</taxon>
        <taxon>Strongyloidoidea</taxon>
        <taxon>Strongyloididae</taxon>
        <taxon>Strongyloides</taxon>
    </lineage>
</organism>
<feature type="compositionally biased region" description="Basic and acidic residues" evidence="1">
    <location>
        <begin position="4775"/>
        <end position="4797"/>
    </location>
</feature>
<feature type="region of interest" description="Disordered" evidence="1">
    <location>
        <begin position="5134"/>
        <end position="5153"/>
    </location>
</feature>
<feature type="region of interest" description="Disordered" evidence="1">
    <location>
        <begin position="4937"/>
        <end position="4958"/>
    </location>
</feature>
<feature type="compositionally biased region" description="Polar residues" evidence="1">
    <location>
        <begin position="7430"/>
        <end position="7446"/>
    </location>
</feature>
<proteinExistence type="predicted"/>
<protein>
    <submittedName>
        <fullName evidence="2">63 kDa sperm flagellar membrane protein</fullName>
    </submittedName>
</protein>
<feature type="compositionally biased region" description="Polar residues" evidence="1">
    <location>
        <begin position="5141"/>
        <end position="5153"/>
    </location>
</feature>
<feature type="compositionally biased region" description="Basic and acidic residues" evidence="1">
    <location>
        <begin position="1"/>
        <end position="20"/>
    </location>
</feature>
<feature type="compositionally biased region" description="Basic and acidic residues" evidence="1">
    <location>
        <begin position="519"/>
        <end position="534"/>
    </location>
</feature>
<feature type="region of interest" description="Disordered" evidence="1">
    <location>
        <begin position="500"/>
        <end position="544"/>
    </location>
</feature>
<accession>A0A0K0EP58</accession>
<feature type="region of interest" description="Disordered" evidence="1">
    <location>
        <begin position="4770"/>
        <end position="4797"/>
    </location>
</feature>
<dbReference type="WBParaSite" id="SSTP_0001124500.1">
    <property type="protein sequence ID" value="SSTP_0001124500.1"/>
    <property type="gene ID" value="SSTP_0001124500"/>
</dbReference>
<feature type="region of interest" description="Disordered" evidence="1">
    <location>
        <begin position="7427"/>
        <end position="7446"/>
    </location>
</feature>
<evidence type="ECO:0000256" key="1">
    <source>
        <dbReference type="SAM" id="MobiDB-lite"/>
    </source>
</evidence>
<feature type="region of interest" description="Disordered" evidence="1">
    <location>
        <begin position="1810"/>
        <end position="1830"/>
    </location>
</feature>
<name>A0A0K0EP58_STRER</name>
<feature type="region of interest" description="Disordered" evidence="1">
    <location>
        <begin position="4966"/>
        <end position="4985"/>
    </location>
</feature>